<gene>
    <name evidence="1" type="ORF">PEVE_00017845</name>
</gene>
<dbReference type="EMBL" id="CALNXI010000244">
    <property type="protein sequence ID" value="CAH3023030.1"/>
    <property type="molecule type" value="Genomic_DNA"/>
</dbReference>
<feature type="non-terminal residue" evidence="1">
    <location>
        <position position="1"/>
    </location>
</feature>
<reference evidence="1 2" key="1">
    <citation type="submission" date="2022-05" db="EMBL/GenBank/DDBJ databases">
        <authorList>
            <consortium name="Genoscope - CEA"/>
            <person name="William W."/>
        </authorList>
    </citation>
    <scope>NUCLEOTIDE SEQUENCE [LARGE SCALE GENOMIC DNA]</scope>
</reference>
<dbReference type="PANTHER" id="PTHR33050:SF7">
    <property type="entry name" value="RIBONUCLEASE H"/>
    <property type="match status" value="1"/>
</dbReference>
<dbReference type="InterPro" id="IPR052055">
    <property type="entry name" value="Hepadnavirus_pol/RT"/>
</dbReference>
<sequence>FRQALFCPDLSSGEAPASLVDREVTGETTAPISFLQEDQISQPSDFFDFEKSSVSCLFKVGSLREHVDFWSNSIRASDFIINTIVEGYRIPFFDLPENFVIPNRSSAFNFKDFVNEAISELIERGCVKKVLIPTKFINPLHPSQVGTWLGFYLDFSLNFITVPLPKITKLQERISRILVLRFANAKDLASVAGQLNSMFLAIGNIVRLMSRAMYAQISAQNSWFSNFYLEDSVVEELVFWQSNLDHLNGRRIWCKSSAVRVAYSDASDTGYGGYIVELGPQVAVQGVWSADLAKESSTMREILAVRKVLQSFAPKLVGLCVK</sequence>
<organism evidence="1 2">
    <name type="scientific">Porites evermanni</name>
    <dbReference type="NCBI Taxonomy" id="104178"/>
    <lineage>
        <taxon>Eukaryota</taxon>
        <taxon>Metazoa</taxon>
        <taxon>Cnidaria</taxon>
        <taxon>Anthozoa</taxon>
        <taxon>Hexacorallia</taxon>
        <taxon>Scleractinia</taxon>
        <taxon>Fungiina</taxon>
        <taxon>Poritidae</taxon>
        <taxon>Porites</taxon>
    </lineage>
</organism>
<evidence type="ECO:0008006" key="3">
    <source>
        <dbReference type="Google" id="ProtNLM"/>
    </source>
</evidence>
<feature type="non-terminal residue" evidence="1">
    <location>
        <position position="322"/>
    </location>
</feature>
<evidence type="ECO:0000313" key="1">
    <source>
        <dbReference type="EMBL" id="CAH3023030.1"/>
    </source>
</evidence>
<protein>
    <recommendedName>
        <fullName evidence="3">Reverse transcriptase</fullName>
    </recommendedName>
</protein>
<name>A0ABN8M4D8_9CNID</name>
<comment type="caution">
    <text evidence="1">The sequence shown here is derived from an EMBL/GenBank/DDBJ whole genome shotgun (WGS) entry which is preliminary data.</text>
</comment>
<proteinExistence type="predicted"/>
<dbReference type="PANTHER" id="PTHR33050">
    <property type="entry name" value="REVERSE TRANSCRIPTASE DOMAIN-CONTAINING PROTEIN"/>
    <property type="match status" value="1"/>
</dbReference>
<evidence type="ECO:0000313" key="2">
    <source>
        <dbReference type="Proteomes" id="UP001159427"/>
    </source>
</evidence>
<accession>A0ABN8M4D8</accession>
<dbReference type="Proteomes" id="UP001159427">
    <property type="component" value="Unassembled WGS sequence"/>
</dbReference>
<keyword evidence="2" id="KW-1185">Reference proteome</keyword>